<dbReference type="EMBL" id="JATAAI010000011">
    <property type="protein sequence ID" value="KAK1742512.1"/>
    <property type="molecule type" value="Genomic_DNA"/>
</dbReference>
<feature type="signal peptide" evidence="1">
    <location>
        <begin position="1"/>
        <end position="21"/>
    </location>
</feature>
<evidence type="ECO:0000313" key="2">
    <source>
        <dbReference type="EMBL" id="KAK1742512.1"/>
    </source>
</evidence>
<keyword evidence="1" id="KW-0732">Signal</keyword>
<keyword evidence="3" id="KW-1185">Reference proteome</keyword>
<comment type="caution">
    <text evidence="2">The sequence shown here is derived from an EMBL/GenBank/DDBJ whole genome shotgun (WGS) entry which is preliminary data.</text>
</comment>
<evidence type="ECO:0000313" key="3">
    <source>
        <dbReference type="Proteomes" id="UP001224775"/>
    </source>
</evidence>
<dbReference type="Proteomes" id="UP001224775">
    <property type="component" value="Unassembled WGS sequence"/>
</dbReference>
<dbReference type="AlphaFoldDB" id="A0AAD9DCM4"/>
<proteinExistence type="predicted"/>
<evidence type="ECO:0000256" key="1">
    <source>
        <dbReference type="SAM" id="SignalP"/>
    </source>
</evidence>
<protein>
    <submittedName>
        <fullName evidence="2">Uncharacterized protein</fullName>
    </submittedName>
</protein>
<gene>
    <name evidence="2" type="ORF">QTG54_007077</name>
</gene>
<reference evidence="2" key="1">
    <citation type="submission" date="2023-06" db="EMBL/GenBank/DDBJ databases">
        <title>Survivors Of The Sea: Transcriptome response of Skeletonema marinoi to long-term dormancy.</title>
        <authorList>
            <person name="Pinder M.I.M."/>
            <person name="Kourtchenko O."/>
            <person name="Robertson E.K."/>
            <person name="Larsson T."/>
            <person name="Maumus F."/>
            <person name="Osuna-Cruz C.M."/>
            <person name="Vancaester E."/>
            <person name="Stenow R."/>
            <person name="Vandepoele K."/>
            <person name="Ploug H."/>
            <person name="Bruchert V."/>
            <person name="Godhe A."/>
            <person name="Topel M."/>
        </authorList>
    </citation>
    <scope>NUCLEOTIDE SEQUENCE</scope>
    <source>
        <strain evidence="2">R05AC</strain>
    </source>
</reference>
<accession>A0AAD9DCM4</accession>
<sequence>MMRILLLTLAYIVATCNAAAAAQMSVGLRQRMLTPIVVGVRRATMNSSQQRYATKSDLIQPSVTSVSRGGTAICDSKPPVKLLQWAYAAAGMATTAGWGTMAYTTIRDNQPAGAMMPCWQHPVFARIGAMSAAVSCVCVAKYHVDCTSPSVLTSLILGSFASLAATCCESDAESWEELGDSSPSFRRQNLALATTGVASSLWVRFADVVTKIPGSNPVASHQSYSGIMQSRLIGAYGSAGLLGALVWARCLPEDRDSRNPLTWPKRIGDGVSKAIVSIAPKDVNDPVQVKYALITTSMLIFTGMQTVCNMPVSVIPSWTSRRLSRAFPIYTFLGAVTAFDLKEATENGRILVDKNYRYLSSGVSINLLSCVLCHSINPHYSSYSYTIYRSAVHNQIKGFGALYLGARAGAICFDPSFPEHFGMVNQVPGLAVAAMLMVGLTLRSDER</sequence>
<organism evidence="2 3">
    <name type="scientific">Skeletonema marinoi</name>
    <dbReference type="NCBI Taxonomy" id="267567"/>
    <lineage>
        <taxon>Eukaryota</taxon>
        <taxon>Sar</taxon>
        <taxon>Stramenopiles</taxon>
        <taxon>Ochrophyta</taxon>
        <taxon>Bacillariophyta</taxon>
        <taxon>Coscinodiscophyceae</taxon>
        <taxon>Thalassiosirophycidae</taxon>
        <taxon>Thalassiosirales</taxon>
        <taxon>Skeletonemataceae</taxon>
        <taxon>Skeletonema</taxon>
        <taxon>Skeletonema marinoi-dohrnii complex</taxon>
    </lineage>
</organism>
<feature type="chain" id="PRO_5042141773" evidence="1">
    <location>
        <begin position="22"/>
        <end position="447"/>
    </location>
</feature>
<name>A0AAD9DCM4_9STRA</name>